<evidence type="ECO:0000256" key="2">
    <source>
        <dbReference type="ARBA" id="ARBA00009638"/>
    </source>
</evidence>
<dbReference type="EMBL" id="CAADFJ010000019">
    <property type="protein sequence ID" value="VFJ98169.1"/>
    <property type="molecule type" value="Genomic_DNA"/>
</dbReference>
<dbReference type="InterPro" id="IPR027417">
    <property type="entry name" value="P-loop_NTPase"/>
</dbReference>
<dbReference type="PANTHER" id="PTHR11649:SF13">
    <property type="entry name" value="ENGB-TYPE G DOMAIN-CONTAINING PROTEIN"/>
    <property type="match status" value="1"/>
</dbReference>
<dbReference type="GO" id="GO:0005829">
    <property type="term" value="C:cytosol"/>
    <property type="evidence" value="ECO:0007669"/>
    <property type="project" value="TreeGrafter"/>
</dbReference>
<dbReference type="GO" id="GO:0005525">
    <property type="term" value="F:GTP binding"/>
    <property type="evidence" value="ECO:0007669"/>
    <property type="project" value="UniProtKB-UniRule"/>
</dbReference>
<protein>
    <recommendedName>
        <fullName evidence="10">Probable GTP-binding protein EngB</fullName>
    </recommendedName>
</protein>
<dbReference type="AlphaFoldDB" id="A0A450UDG2"/>
<keyword evidence="6" id="KW-0460">Magnesium</keyword>
<dbReference type="InterPro" id="IPR006073">
    <property type="entry name" value="GTP-bd"/>
</dbReference>
<dbReference type="InterPro" id="IPR030393">
    <property type="entry name" value="G_ENGB_dom"/>
</dbReference>
<feature type="domain" description="EngB-type G" evidence="12">
    <location>
        <begin position="53"/>
        <end position="263"/>
    </location>
</feature>
<evidence type="ECO:0000256" key="11">
    <source>
        <dbReference type="SAM" id="MobiDB-lite"/>
    </source>
</evidence>
<evidence type="ECO:0000313" key="14">
    <source>
        <dbReference type="EMBL" id="VFJ91581.1"/>
    </source>
</evidence>
<evidence type="ECO:0000259" key="12">
    <source>
        <dbReference type="PROSITE" id="PS51706"/>
    </source>
</evidence>
<name>A0A450UDG2_9GAMM</name>
<proteinExistence type="inferred from homology"/>
<dbReference type="EMBL" id="CAADFG010000021">
    <property type="protein sequence ID" value="VFJ90370.1"/>
    <property type="molecule type" value="Genomic_DNA"/>
</dbReference>
<dbReference type="CDD" id="cd01876">
    <property type="entry name" value="YihA_EngB"/>
    <property type="match status" value="1"/>
</dbReference>
<dbReference type="SUPFAM" id="SSF52540">
    <property type="entry name" value="P-loop containing nucleoside triphosphate hydrolases"/>
    <property type="match status" value="1"/>
</dbReference>
<dbReference type="GO" id="GO:0046872">
    <property type="term" value="F:metal ion binding"/>
    <property type="evidence" value="ECO:0007669"/>
    <property type="project" value="UniProtKB-KW"/>
</dbReference>
<evidence type="ECO:0000256" key="10">
    <source>
        <dbReference type="HAMAP-Rule" id="MF_00321"/>
    </source>
</evidence>
<evidence type="ECO:0000313" key="15">
    <source>
        <dbReference type="EMBL" id="VFJ98169.1"/>
    </source>
</evidence>
<evidence type="ECO:0000256" key="6">
    <source>
        <dbReference type="ARBA" id="ARBA00022842"/>
    </source>
</evidence>
<dbReference type="PANTHER" id="PTHR11649">
    <property type="entry name" value="MSS1/TRME-RELATED GTP-BINDING PROTEIN"/>
    <property type="match status" value="1"/>
</dbReference>
<accession>A0A450UDG2</accession>
<organism evidence="13">
    <name type="scientific">Candidatus Kentrum eta</name>
    <dbReference type="NCBI Taxonomy" id="2126337"/>
    <lineage>
        <taxon>Bacteria</taxon>
        <taxon>Pseudomonadati</taxon>
        <taxon>Pseudomonadota</taxon>
        <taxon>Gammaproteobacteria</taxon>
        <taxon>Candidatus Kentrum</taxon>
    </lineage>
</organism>
<dbReference type="HAMAP" id="MF_00321">
    <property type="entry name" value="GTPase_EngB"/>
    <property type="match status" value="1"/>
</dbReference>
<dbReference type="PROSITE" id="PS51706">
    <property type="entry name" value="G_ENGB"/>
    <property type="match status" value="1"/>
</dbReference>
<dbReference type="Gene3D" id="3.40.50.300">
    <property type="entry name" value="P-loop containing nucleotide triphosphate hydrolases"/>
    <property type="match status" value="1"/>
</dbReference>
<keyword evidence="9 10" id="KW-0131">Cell cycle</keyword>
<dbReference type="Pfam" id="PF01926">
    <property type="entry name" value="MMR_HSR1"/>
    <property type="match status" value="1"/>
</dbReference>
<evidence type="ECO:0000256" key="1">
    <source>
        <dbReference type="ARBA" id="ARBA00001946"/>
    </source>
</evidence>
<reference evidence="13" key="1">
    <citation type="submission" date="2019-02" db="EMBL/GenBank/DDBJ databases">
        <authorList>
            <person name="Gruber-Vodicka R. H."/>
            <person name="Seah K. B. B."/>
        </authorList>
    </citation>
    <scope>NUCLEOTIDE SEQUENCE</scope>
    <source>
        <strain evidence="15">BECK_SA2B12</strain>
        <strain evidence="13">BECK_SA2B15</strain>
        <strain evidence="14">BECK_SA2B20</strain>
    </source>
</reference>
<keyword evidence="8 10" id="KW-0717">Septation</keyword>
<evidence type="ECO:0000256" key="5">
    <source>
        <dbReference type="ARBA" id="ARBA00022741"/>
    </source>
</evidence>
<comment type="similarity">
    <text evidence="2 10">Belongs to the TRAFAC class TrmE-Era-EngA-EngB-Septin-like GTPase superfamily. EngB GTPase family.</text>
</comment>
<dbReference type="InterPro" id="IPR019987">
    <property type="entry name" value="GTP-bd_ribosome_bio_YsxC"/>
</dbReference>
<feature type="region of interest" description="Disordered" evidence="11">
    <location>
        <begin position="1"/>
        <end position="34"/>
    </location>
</feature>
<evidence type="ECO:0000256" key="4">
    <source>
        <dbReference type="ARBA" id="ARBA00022723"/>
    </source>
</evidence>
<keyword evidence="5 10" id="KW-0547">Nucleotide-binding</keyword>
<dbReference type="EMBL" id="CAADFI010000019">
    <property type="protein sequence ID" value="VFJ91581.1"/>
    <property type="molecule type" value="Genomic_DNA"/>
</dbReference>
<comment type="function">
    <text evidence="10">Necessary for normal cell division and for the maintenance of normal septation.</text>
</comment>
<evidence type="ECO:0000256" key="8">
    <source>
        <dbReference type="ARBA" id="ARBA00023210"/>
    </source>
</evidence>
<comment type="cofactor">
    <cofactor evidence="1">
        <name>Mg(2+)</name>
        <dbReference type="ChEBI" id="CHEBI:18420"/>
    </cofactor>
</comment>
<feature type="compositionally biased region" description="Polar residues" evidence="11">
    <location>
        <begin position="104"/>
        <end position="118"/>
    </location>
</feature>
<evidence type="ECO:0000256" key="3">
    <source>
        <dbReference type="ARBA" id="ARBA00022618"/>
    </source>
</evidence>
<keyword evidence="7 10" id="KW-0342">GTP-binding</keyword>
<evidence type="ECO:0000256" key="7">
    <source>
        <dbReference type="ARBA" id="ARBA00023134"/>
    </source>
</evidence>
<gene>
    <name evidence="10" type="primary">engB</name>
    <name evidence="13" type="ORF">BECKH772A_GA0070896_100215</name>
    <name evidence="14" type="ORF">BECKH772B_GA0070898_100195</name>
    <name evidence="15" type="ORF">BECKH772C_GA0070978_100195</name>
</gene>
<evidence type="ECO:0000313" key="13">
    <source>
        <dbReference type="EMBL" id="VFJ90370.1"/>
    </source>
</evidence>
<keyword evidence="3 10" id="KW-0132">Cell division</keyword>
<feature type="region of interest" description="Disordered" evidence="11">
    <location>
        <begin position="104"/>
        <end position="125"/>
    </location>
</feature>
<dbReference type="GO" id="GO:0000917">
    <property type="term" value="P:division septum assembly"/>
    <property type="evidence" value="ECO:0007669"/>
    <property type="project" value="UniProtKB-KW"/>
</dbReference>
<keyword evidence="4" id="KW-0479">Metal-binding</keyword>
<sequence>MHHPKNRGAQAPPSQPGQGVRNTPSRTNRPHPLYGQATFLCGATRGAQFPPDEGGEVAFAGRSNVGKSSAINTITGSRSLARTSKTPGRTQQINFFQLVPRATNTPLDNRQQDIGSTETDNRRTLPHAAPEARRLVDLPGYGYAKVPEAVRRTWAPMVENYLRGRQSLRGVVLLMDTRRPLTALDWQLVHWCRAAEVPFCVVLTKCDKLSHARAQGARRETLRLLAESGDGEVNRHVDVMLFSASRGEGIEALQRCLDGWLIHSEEPR</sequence>
<feature type="compositionally biased region" description="Polar residues" evidence="11">
    <location>
        <begin position="16"/>
        <end position="27"/>
    </location>
</feature>
<evidence type="ECO:0000256" key="9">
    <source>
        <dbReference type="ARBA" id="ARBA00023306"/>
    </source>
</evidence>